<dbReference type="InterPro" id="IPR029058">
    <property type="entry name" value="AB_hydrolase_fold"/>
</dbReference>
<accession>A0AAE3SFK0</accession>
<protein>
    <submittedName>
        <fullName evidence="2">Lysophospholipase</fullName>
    </submittedName>
</protein>
<dbReference type="EMBL" id="JAPDPJ010000025">
    <property type="protein sequence ID" value="MCW3787172.1"/>
    <property type="molecule type" value="Genomic_DNA"/>
</dbReference>
<dbReference type="PRINTS" id="PR00111">
    <property type="entry name" value="ABHYDROLASE"/>
</dbReference>
<dbReference type="Proteomes" id="UP001209229">
    <property type="component" value="Unassembled WGS sequence"/>
</dbReference>
<dbReference type="InterPro" id="IPR022742">
    <property type="entry name" value="Hydrolase_4"/>
</dbReference>
<gene>
    <name evidence="2" type="ORF">OM075_11875</name>
</gene>
<sequence>MKCCDHSPFYTYSKDKTLIHGMYWLPSGNIKAVICLVHGLGGHIARFADFAHEFCKNKIGVIGVDLRGHGKSQGKRGDVKTLNEFYEDIKSSLKYLEQIVPENTPLYIYGNSMGGPVALKFAMENTDIFHGVILAAPWFTLYKQPEGIKLSVLRMISMIFPCATFSSGIKSGEFRSDPKKQQEAKSDVLAHKYISARLFSFIHDLGLDLVLNKANDFNLPTIIFHGNIDRVTDYKSSLKYKENNTENVEFVLLPNTKHEIHVEPERNNVLNKIVSWIESNEKYNHKNSQKLKEACTE</sequence>
<comment type="caution">
    <text evidence="2">The sequence shown here is derived from an EMBL/GenBank/DDBJ whole genome shotgun (WGS) entry which is preliminary data.</text>
</comment>
<dbReference type="PANTHER" id="PTHR11614">
    <property type="entry name" value="PHOSPHOLIPASE-RELATED"/>
    <property type="match status" value="1"/>
</dbReference>
<dbReference type="SUPFAM" id="SSF53474">
    <property type="entry name" value="alpha/beta-Hydrolases"/>
    <property type="match status" value="1"/>
</dbReference>
<feature type="domain" description="Serine aminopeptidase S33" evidence="1">
    <location>
        <begin position="29"/>
        <end position="265"/>
    </location>
</feature>
<dbReference type="Pfam" id="PF12146">
    <property type="entry name" value="Hydrolase_4"/>
    <property type="match status" value="1"/>
</dbReference>
<organism evidence="2 3">
    <name type="scientific">Plebeiibacterium sediminum</name>
    <dbReference type="NCBI Taxonomy" id="2992112"/>
    <lineage>
        <taxon>Bacteria</taxon>
        <taxon>Pseudomonadati</taxon>
        <taxon>Bacteroidota</taxon>
        <taxon>Bacteroidia</taxon>
        <taxon>Marinilabiliales</taxon>
        <taxon>Marinilabiliaceae</taxon>
        <taxon>Plebeiibacterium</taxon>
    </lineage>
</organism>
<evidence type="ECO:0000313" key="3">
    <source>
        <dbReference type="Proteomes" id="UP001209229"/>
    </source>
</evidence>
<dbReference type="AlphaFoldDB" id="A0AAE3SFK0"/>
<name>A0AAE3SFK0_9BACT</name>
<evidence type="ECO:0000313" key="2">
    <source>
        <dbReference type="EMBL" id="MCW3787172.1"/>
    </source>
</evidence>
<proteinExistence type="predicted"/>
<keyword evidence="3" id="KW-1185">Reference proteome</keyword>
<dbReference type="InterPro" id="IPR000073">
    <property type="entry name" value="AB_hydrolase_1"/>
</dbReference>
<dbReference type="InterPro" id="IPR051044">
    <property type="entry name" value="MAG_DAG_Lipase"/>
</dbReference>
<dbReference type="RefSeq" id="WP_301190737.1">
    <property type="nucleotide sequence ID" value="NZ_JAPDPJ010000025.1"/>
</dbReference>
<reference evidence="2" key="1">
    <citation type="submission" date="2022-10" db="EMBL/GenBank/DDBJ databases">
        <authorList>
            <person name="Yu W.X."/>
        </authorList>
    </citation>
    <scope>NUCLEOTIDE SEQUENCE</scope>
    <source>
        <strain evidence="2">AAT</strain>
    </source>
</reference>
<evidence type="ECO:0000259" key="1">
    <source>
        <dbReference type="Pfam" id="PF12146"/>
    </source>
</evidence>
<dbReference type="Gene3D" id="3.40.50.1820">
    <property type="entry name" value="alpha/beta hydrolase"/>
    <property type="match status" value="1"/>
</dbReference>